<keyword evidence="8" id="KW-0479">Metal-binding</keyword>
<evidence type="ECO:0000256" key="12">
    <source>
        <dbReference type="ARBA" id="ARBA00023136"/>
    </source>
</evidence>
<dbReference type="InterPro" id="IPR038085">
    <property type="entry name" value="Rnp2-like_sf"/>
</dbReference>
<evidence type="ECO:0000259" key="16">
    <source>
        <dbReference type="PROSITE" id="PS50089"/>
    </source>
</evidence>
<dbReference type="GO" id="GO:0061630">
    <property type="term" value="F:ubiquitin protein ligase activity"/>
    <property type="evidence" value="ECO:0007669"/>
    <property type="project" value="UniProtKB-EC"/>
</dbReference>
<dbReference type="SUPFAM" id="SSF57850">
    <property type="entry name" value="RING/U-box"/>
    <property type="match status" value="1"/>
</dbReference>
<sequence length="392" mass="42771">METPATSSTSKSDIPKTSKASGSSIDRPNQPNTSDKTSDNNGTTGSFECNICLDSARDAVVSMCGHLFCWPCLHRWLETSESRTVCPVCKAAISSDKVIPLYGRGADHTQDPRTKIPPRPAGRRTEPEPGIGSLGSTWGGLFGGSDGGNFRMSVGIGAFPFGFLSTTFNLGSNGSSGNSHNANGINNRGIPPDNFWGADSETMSKICLFIAIFFIGWLLIALMVRIKNRYLVCFISIQPQNSSSFIPGYPGCQKEDTAAMRLSESDLLTIIRQSVILAHGSLGFGKCMSRLRVIHWCPASGLLVVRCLRSVSVHIQTALSLVTYLDLSGQKRRAVIDIYYKSGTVRGCQKFLVKFYSHHLFSRSEQVFRTALSIAVERNMVSPYPPYINEES</sequence>
<dbReference type="PROSITE" id="PS50089">
    <property type="entry name" value="ZF_RING_2"/>
    <property type="match status" value="1"/>
</dbReference>
<keyword evidence="11" id="KW-0862">Zinc</keyword>
<dbReference type="STRING" id="6182.A0A4Z2CW09"/>
<reference evidence="17 18" key="1">
    <citation type="submission" date="2019-03" db="EMBL/GenBank/DDBJ databases">
        <title>An improved genome assembly of the fluke Schistosoma japonicum.</title>
        <authorList>
            <person name="Hu W."/>
            <person name="Luo F."/>
            <person name="Yin M."/>
            <person name="Mo X."/>
            <person name="Sun C."/>
            <person name="Wu Q."/>
            <person name="Zhu B."/>
            <person name="Xiang M."/>
            <person name="Wang J."/>
            <person name="Wang Y."/>
            <person name="Zhang T."/>
            <person name="Xu B."/>
            <person name="Zheng H."/>
            <person name="Feng Z."/>
        </authorList>
    </citation>
    <scope>NUCLEOTIDE SEQUENCE [LARGE SCALE GENOMIC DNA]</scope>
    <source>
        <strain evidence="17">HuSjv2</strain>
        <tissue evidence="17">Worms</tissue>
    </source>
</reference>
<dbReference type="Proteomes" id="UP000311919">
    <property type="component" value="Unassembled WGS sequence"/>
</dbReference>
<dbReference type="Pfam" id="PF13639">
    <property type="entry name" value="zf-RING_2"/>
    <property type="match status" value="1"/>
</dbReference>
<dbReference type="FunFam" id="3.30.40.10:FF:000062">
    <property type="entry name" value="E3 ubiquitin-protein ligase RNF185"/>
    <property type="match status" value="1"/>
</dbReference>
<evidence type="ECO:0000256" key="2">
    <source>
        <dbReference type="ARBA" id="ARBA00004308"/>
    </source>
</evidence>
<dbReference type="EMBL" id="SKCS01000410">
    <property type="protein sequence ID" value="TNN08334.1"/>
    <property type="molecule type" value="Genomic_DNA"/>
</dbReference>
<comment type="pathway">
    <text evidence="3">Protein modification; protein ubiquitination.</text>
</comment>
<dbReference type="InterPro" id="IPR013083">
    <property type="entry name" value="Znf_RING/FYVE/PHD"/>
</dbReference>
<organism evidence="17 18">
    <name type="scientific">Schistosoma japonicum</name>
    <name type="common">Blood fluke</name>
    <dbReference type="NCBI Taxonomy" id="6182"/>
    <lineage>
        <taxon>Eukaryota</taxon>
        <taxon>Metazoa</taxon>
        <taxon>Spiralia</taxon>
        <taxon>Lophotrochozoa</taxon>
        <taxon>Platyhelminthes</taxon>
        <taxon>Trematoda</taxon>
        <taxon>Digenea</taxon>
        <taxon>Strigeidida</taxon>
        <taxon>Schistosomatoidea</taxon>
        <taxon>Schistosomatidae</taxon>
        <taxon>Schistosoma</taxon>
    </lineage>
</organism>
<evidence type="ECO:0000256" key="10">
    <source>
        <dbReference type="ARBA" id="ARBA00022786"/>
    </source>
</evidence>
<feature type="domain" description="RING-type" evidence="16">
    <location>
        <begin position="49"/>
        <end position="90"/>
    </location>
</feature>
<protein>
    <recommendedName>
        <fullName evidence="5">RING-type E3 ubiquitin transferase</fullName>
        <ecNumber evidence="5">2.3.2.27</ecNumber>
    </recommendedName>
</protein>
<dbReference type="SMART" id="SM00184">
    <property type="entry name" value="RING"/>
    <property type="match status" value="1"/>
</dbReference>
<evidence type="ECO:0000256" key="15">
    <source>
        <dbReference type="SAM" id="Phobius"/>
    </source>
</evidence>
<dbReference type="InterPro" id="IPR017907">
    <property type="entry name" value="Znf_RING_CS"/>
</dbReference>
<evidence type="ECO:0000256" key="6">
    <source>
        <dbReference type="ARBA" id="ARBA00022679"/>
    </source>
</evidence>
<dbReference type="GO" id="GO:0008270">
    <property type="term" value="F:zinc ion binding"/>
    <property type="evidence" value="ECO:0007669"/>
    <property type="project" value="UniProtKB-KW"/>
</dbReference>
<evidence type="ECO:0000256" key="4">
    <source>
        <dbReference type="ARBA" id="ARBA00010800"/>
    </source>
</evidence>
<dbReference type="GO" id="GO:0006511">
    <property type="term" value="P:ubiquitin-dependent protein catabolic process"/>
    <property type="evidence" value="ECO:0007669"/>
    <property type="project" value="InterPro"/>
</dbReference>
<evidence type="ECO:0000256" key="3">
    <source>
        <dbReference type="ARBA" id="ARBA00004906"/>
    </source>
</evidence>
<dbReference type="InterPro" id="IPR045103">
    <property type="entry name" value="RNF5/RNF185-like"/>
</dbReference>
<dbReference type="EC" id="2.3.2.27" evidence="5"/>
<dbReference type="SUPFAM" id="SSF160350">
    <property type="entry name" value="Rnp2-like"/>
    <property type="match status" value="1"/>
</dbReference>
<evidence type="ECO:0000256" key="11">
    <source>
        <dbReference type="ARBA" id="ARBA00022833"/>
    </source>
</evidence>
<dbReference type="GO" id="GO:0030677">
    <property type="term" value="C:ribonuclease P complex"/>
    <property type="evidence" value="ECO:0007669"/>
    <property type="project" value="InterPro"/>
</dbReference>
<evidence type="ECO:0000256" key="1">
    <source>
        <dbReference type="ARBA" id="ARBA00000900"/>
    </source>
</evidence>
<proteinExistence type="inferred from homology"/>
<evidence type="ECO:0000256" key="9">
    <source>
        <dbReference type="ARBA" id="ARBA00022771"/>
    </source>
</evidence>
<dbReference type="InterPro" id="IPR001841">
    <property type="entry name" value="Znf_RING"/>
</dbReference>
<comment type="subcellular location">
    <subcellularLocation>
        <location evidence="2">Endomembrane system</location>
    </subcellularLocation>
</comment>
<gene>
    <name evidence="17" type="ORF">EWB00_007107</name>
</gene>
<feature type="compositionally biased region" description="Polar residues" evidence="14">
    <location>
        <begin position="1"/>
        <end position="12"/>
    </location>
</feature>
<accession>A0A4Z2CW09</accession>
<evidence type="ECO:0000313" key="18">
    <source>
        <dbReference type="Proteomes" id="UP000311919"/>
    </source>
</evidence>
<dbReference type="OrthoDB" id="24745at2759"/>
<dbReference type="Gene3D" id="3.30.40.10">
    <property type="entry name" value="Zinc/RING finger domain, C3HC4 (zinc finger)"/>
    <property type="match status" value="1"/>
</dbReference>
<dbReference type="UniPathway" id="UPA00143"/>
<evidence type="ECO:0000256" key="8">
    <source>
        <dbReference type="ARBA" id="ARBA00022723"/>
    </source>
</evidence>
<name>A0A4Z2CW09_SCHJA</name>
<feature type="region of interest" description="Disordered" evidence="14">
    <location>
        <begin position="1"/>
        <end position="40"/>
    </location>
</feature>
<evidence type="ECO:0000313" key="17">
    <source>
        <dbReference type="EMBL" id="TNN08334.1"/>
    </source>
</evidence>
<keyword evidence="18" id="KW-1185">Reference proteome</keyword>
<feature type="region of interest" description="Disordered" evidence="14">
    <location>
        <begin position="102"/>
        <end position="133"/>
    </location>
</feature>
<keyword evidence="12 15" id="KW-0472">Membrane</keyword>
<dbReference type="AlphaFoldDB" id="A0A4Z2CW09"/>
<keyword evidence="15" id="KW-0812">Transmembrane</keyword>
<keyword evidence="9 13" id="KW-0863">Zinc-finger</keyword>
<keyword evidence="7" id="KW-0819">tRNA processing</keyword>
<evidence type="ECO:0000256" key="14">
    <source>
        <dbReference type="SAM" id="MobiDB-lite"/>
    </source>
</evidence>
<dbReference type="GO" id="GO:0001682">
    <property type="term" value="P:tRNA 5'-leader removal"/>
    <property type="evidence" value="ECO:0007669"/>
    <property type="project" value="InterPro"/>
</dbReference>
<dbReference type="GO" id="GO:0005783">
    <property type="term" value="C:endoplasmic reticulum"/>
    <property type="evidence" value="ECO:0007669"/>
    <property type="project" value="InterPro"/>
</dbReference>
<evidence type="ECO:0000256" key="5">
    <source>
        <dbReference type="ARBA" id="ARBA00012483"/>
    </source>
</evidence>
<dbReference type="PROSITE" id="PS00518">
    <property type="entry name" value="ZF_RING_1"/>
    <property type="match status" value="1"/>
</dbReference>
<comment type="caution">
    <text evidence="17">The sequence shown here is derived from an EMBL/GenBank/DDBJ whole genome shotgun (WGS) entry which is preliminary data.</text>
</comment>
<evidence type="ECO:0000256" key="13">
    <source>
        <dbReference type="PROSITE-ProRule" id="PRU00175"/>
    </source>
</evidence>
<keyword evidence="15" id="KW-1133">Transmembrane helix</keyword>
<keyword evidence="10" id="KW-0833">Ubl conjugation pathway</keyword>
<dbReference type="GO" id="GO:0016567">
    <property type="term" value="P:protein ubiquitination"/>
    <property type="evidence" value="ECO:0007669"/>
    <property type="project" value="UniProtKB-UniPathway"/>
</dbReference>
<dbReference type="Gene3D" id="3.30.70.3250">
    <property type="entry name" value="Ribonuclease P, Pop5 subunit"/>
    <property type="match status" value="1"/>
</dbReference>
<keyword evidence="6" id="KW-0808">Transferase</keyword>
<feature type="compositionally biased region" description="Basic and acidic residues" evidence="14">
    <location>
        <begin position="105"/>
        <end position="114"/>
    </location>
</feature>
<evidence type="ECO:0000256" key="7">
    <source>
        <dbReference type="ARBA" id="ARBA00022694"/>
    </source>
</evidence>
<dbReference type="Pfam" id="PF01900">
    <property type="entry name" value="RNase_P_Rpp14"/>
    <property type="match status" value="1"/>
</dbReference>
<comment type="catalytic activity">
    <reaction evidence="1">
        <text>S-ubiquitinyl-[E2 ubiquitin-conjugating enzyme]-L-cysteine + [acceptor protein]-L-lysine = [E2 ubiquitin-conjugating enzyme]-L-cysteine + N(6)-ubiquitinyl-[acceptor protein]-L-lysine.</text>
        <dbReference type="EC" id="2.3.2.27"/>
    </reaction>
</comment>
<dbReference type="PANTHER" id="PTHR12313">
    <property type="entry name" value="E3 UBIQUITIN-PROTEIN LIGASE RNF5-RELATED"/>
    <property type="match status" value="1"/>
</dbReference>
<dbReference type="InterPro" id="IPR002759">
    <property type="entry name" value="Pop5/Rpp14/Rnp2-like"/>
</dbReference>
<feature type="compositionally biased region" description="Polar residues" evidence="14">
    <location>
        <begin position="18"/>
        <end position="40"/>
    </location>
</feature>
<feature type="transmembrane region" description="Helical" evidence="15">
    <location>
        <begin position="206"/>
        <end position="226"/>
    </location>
</feature>
<comment type="similarity">
    <text evidence="4">Belongs to the eukaryotic/archaeal RNase P protein component 2 family.</text>
</comment>